<proteinExistence type="predicted"/>
<feature type="region of interest" description="Disordered" evidence="1">
    <location>
        <begin position="271"/>
        <end position="371"/>
    </location>
</feature>
<feature type="compositionally biased region" description="Polar residues" evidence="1">
    <location>
        <begin position="418"/>
        <end position="436"/>
    </location>
</feature>
<keyword evidence="3" id="KW-1185">Reference proteome</keyword>
<name>A0A9Q0RK83_BLOTA</name>
<evidence type="ECO:0000313" key="2">
    <source>
        <dbReference type="EMBL" id="KAJ6217431.1"/>
    </source>
</evidence>
<comment type="caution">
    <text evidence="2">The sequence shown here is derived from an EMBL/GenBank/DDBJ whole genome shotgun (WGS) entry which is preliminary data.</text>
</comment>
<gene>
    <name evidence="2" type="ORF">RDWZM_008588</name>
</gene>
<evidence type="ECO:0000313" key="3">
    <source>
        <dbReference type="Proteomes" id="UP001142055"/>
    </source>
</evidence>
<dbReference type="EMBL" id="JAPWDV010000003">
    <property type="protein sequence ID" value="KAJ6217431.1"/>
    <property type="molecule type" value="Genomic_DNA"/>
</dbReference>
<evidence type="ECO:0000256" key="1">
    <source>
        <dbReference type="SAM" id="MobiDB-lite"/>
    </source>
</evidence>
<dbReference type="AlphaFoldDB" id="A0A9Q0RK83"/>
<reference evidence="2" key="1">
    <citation type="submission" date="2022-12" db="EMBL/GenBank/DDBJ databases">
        <title>Genome assemblies of Blomia tropicalis.</title>
        <authorList>
            <person name="Cui Y."/>
        </authorList>
    </citation>
    <scope>NUCLEOTIDE SEQUENCE</scope>
    <source>
        <tissue evidence="2">Adult mites</tissue>
    </source>
</reference>
<dbReference type="Proteomes" id="UP001142055">
    <property type="component" value="Chromosome 3"/>
</dbReference>
<sequence length="505" mass="55098">MKLGTNSRHQRSLSAKYSPASVNNVYSPYLIDPPSHFSAPTEYQSSPVGTESSELDIHSLIDKPKVVNKFIQTASDKKWAEKIATKINIALNVTKSSKVNSDQTQNDQKLETNDTDIHQACSTKNMQTNNDIIELENAIKSISSNQLQDVCDNALSGLQDDSECGRLIDSVILSTPFKIPFINVSTHGSSNAYPITQTSLHTPNILPITPVNTSSSPLNVSEYNSSQVDVGPVVKNLLKDLTTPEKSIRLFSSNGQQSVSLTVNDVFGQSNTFDDQTTKDVSTDGNIKNLSNGSISDNSTLTLSNASPKSEKRSSVSNKNKNNNNSLNSKSLTNDLKSIPKKGQISVSRPVFHNQHLDSKQNINFKPRKKQKVFDSSINKSTLQDIISSPKNITTTIKLVDESTELSDIDSPEKIEQVNGSNDNNSSKPKNGQPLLTNSDQLCYTTATWNASNNFGTIGGNPILLLPSNNGQLFTIANYGSQMMASDQNTVVPSYTLSFCNQDKI</sequence>
<protein>
    <submittedName>
        <fullName evidence="2">Uncharacterized protein</fullName>
    </submittedName>
</protein>
<feature type="compositionally biased region" description="Low complexity" evidence="1">
    <location>
        <begin position="315"/>
        <end position="337"/>
    </location>
</feature>
<accession>A0A9Q0RK83</accession>
<feature type="compositionally biased region" description="Polar residues" evidence="1">
    <location>
        <begin position="283"/>
        <end position="308"/>
    </location>
</feature>
<organism evidence="2 3">
    <name type="scientific">Blomia tropicalis</name>
    <name type="common">Mite</name>
    <dbReference type="NCBI Taxonomy" id="40697"/>
    <lineage>
        <taxon>Eukaryota</taxon>
        <taxon>Metazoa</taxon>
        <taxon>Ecdysozoa</taxon>
        <taxon>Arthropoda</taxon>
        <taxon>Chelicerata</taxon>
        <taxon>Arachnida</taxon>
        <taxon>Acari</taxon>
        <taxon>Acariformes</taxon>
        <taxon>Sarcoptiformes</taxon>
        <taxon>Astigmata</taxon>
        <taxon>Glycyphagoidea</taxon>
        <taxon>Echimyopodidae</taxon>
        <taxon>Blomia</taxon>
    </lineage>
</organism>
<feature type="region of interest" description="Disordered" evidence="1">
    <location>
        <begin position="404"/>
        <end position="436"/>
    </location>
</feature>